<keyword evidence="3" id="KW-1185">Reference proteome</keyword>
<dbReference type="AlphaFoldDB" id="A0A231GX79"/>
<dbReference type="Proteomes" id="UP000215506">
    <property type="component" value="Unassembled WGS sequence"/>
</dbReference>
<sequence>MATELIKVYTPIKRVPIMIGKAQNGQKLPFGPYTLPQIISGVVVILIASVLAMALPINPAVTFLIGVALTVAVVFGIGLIPYTGVRLTSRVMWVGRLILIRKPVSASGIPVTPDSARHTMYVEESIVVILPDRRADAAEPPPPRTRVLPGNVLDRWSRTLAKVSDNDSVPAGERG</sequence>
<name>A0A231GX79_9NOCA</name>
<comment type="caution">
    <text evidence="2">The sequence shown here is derived from an EMBL/GenBank/DDBJ whole genome shotgun (WGS) entry which is preliminary data.</text>
</comment>
<feature type="transmembrane region" description="Helical" evidence="1">
    <location>
        <begin position="33"/>
        <end position="55"/>
    </location>
</feature>
<evidence type="ECO:0000313" key="2">
    <source>
        <dbReference type="EMBL" id="OXR41175.1"/>
    </source>
</evidence>
<evidence type="ECO:0000313" key="3">
    <source>
        <dbReference type="Proteomes" id="UP000215506"/>
    </source>
</evidence>
<organism evidence="2 3">
    <name type="scientific">Nocardia cerradoensis</name>
    <dbReference type="NCBI Taxonomy" id="85688"/>
    <lineage>
        <taxon>Bacteria</taxon>
        <taxon>Bacillati</taxon>
        <taxon>Actinomycetota</taxon>
        <taxon>Actinomycetes</taxon>
        <taxon>Mycobacteriales</taxon>
        <taxon>Nocardiaceae</taxon>
        <taxon>Nocardia</taxon>
    </lineage>
</organism>
<evidence type="ECO:0000256" key="1">
    <source>
        <dbReference type="SAM" id="Phobius"/>
    </source>
</evidence>
<keyword evidence="1" id="KW-1133">Transmembrane helix</keyword>
<gene>
    <name evidence="2" type="ORF">B7C42_06771</name>
</gene>
<protein>
    <submittedName>
        <fullName evidence="2">Uncharacterized protein</fullName>
    </submittedName>
</protein>
<dbReference type="RefSeq" id="WP_063821253.1">
    <property type="nucleotide sequence ID" value="NZ_JAAXOR010000002.1"/>
</dbReference>
<keyword evidence="1" id="KW-0472">Membrane</keyword>
<reference evidence="2 3" key="1">
    <citation type="submission" date="2017-07" db="EMBL/GenBank/DDBJ databases">
        <title>First draft Genome Sequence of Nocardia cerradoensis isolated from human infection.</title>
        <authorList>
            <person name="Carrasco G."/>
        </authorList>
    </citation>
    <scope>NUCLEOTIDE SEQUENCE [LARGE SCALE GENOMIC DNA]</scope>
    <source>
        <strain evidence="2 3">CNM20130759</strain>
    </source>
</reference>
<feature type="transmembrane region" description="Helical" evidence="1">
    <location>
        <begin position="61"/>
        <end position="82"/>
    </location>
</feature>
<dbReference type="EMBL" id="NGAF01000022">
    <property type="protein sequence ID" value="OXR41175.1"/>
    <property type="molecule type" value="Genomic_DNA"/>
</dbReference>
<accession>A0A231GX79</accession>
<proteinExistence type="predicted"/>
<keyword evidence="1" id="KW-0812">Transmembrane</keyword>